<protein>
    <recommendedName>
        <fullName evidence="3">Asp/Glu/Hydantoin racemase</fullName>
    </recommendedName>
</protein>
<evidence type="ECO:0000313" key="1">
    <source>
        <dbReference type="EMBL" id="SHE97144.1"/>
    </source>
</evidence>
<dbReference type="EMBL" id="FQUP01000001">
    <property type="protein sequence ID" value="SHE97144.1"/>
    <property type="molecule type" value="Genomic_DNA"/>
</dbReference>
<evidence type="ECO:0008006" key="3">
    <source>
        <dbReference type="Google" id="ProtNLM"/>
    </source>
</evidence>
<dbReference type="AlphaFoldDB" id="A0A1M4XU72"/>
<accession>A0A1M4XU72</accession>
<proteinExistence type="predicted"/>
<dbReference type="RefSeq" id="WP_073051903.1">
    <property type="nucleotide sequence ID" value="NZ_FQUP01000001.1"/>
</dbReference>
<dbReference type="OrthoDB" id="6497321at2"/>
<gene>
    <name evidence="1" type="ORF">SAMN02745157_1344</name>
</gene>
<reference evidence="1 2" key="1">
    <citation type="submission" date="2016-11" db="EMBL/GenBank/DDBJ databases">
        <authorList>
            <person name="Jaros S."/>
            <person name="Januszkiewicz K."/>
            <person name="Wedrychowicz H."/>
        </authorList>
    </citation>
    <scope>NUCLEOTIDE SEQUENCE [LARGE SCALE GENOMIC DNA]</scope>
    <source>
        <strain evidence="1 2">DSM 19436</strain>
    </source>
</reference>
<organism evidence="1 2">
    <name type="scientific">Kaistia soli DSM 19436</name>
    <dbReference type="NCBI Taxonomy" id="1122133"/>
    <lineage>
        <taxon>Bacteria</taxon>
        <taxon>Pseudomonadati</taxon>
        <taxon>Pseudomonadota</taxon>
        <taxon>Alphaproteobacteria</taxon>
        <taxon>Hyphomicrobiales</taxon>
        <taxon>Kaistiaceae</taxon>
        <taxon>Kaistia</taxon>
    </lineage>
</organism>
<dbReference type="Proteomes" id="UP000184485">
    <property type="component" value="Unassembled WGS sequence"/>
</dbReference>
<dbReference type="STRING" id="1122133.SAMN02745157_1344"/>
<sequence>MKIACLHTHESNVAGFDVAAAELGLPSGLLLHVVRPELLAEAEKCGGVTDEVSRRTAEALLALAEGADVVLLTCSTLGSAADMAAAEASVPVLRADAALAAEAVAAGGLVVALCAVATTIAPTTKLFAAAAAWTGATVDIRMVDGAWDLFRAGRREDYLTVIAAAADASYRDGASLVAFAQASMAAAASRVTAGPKPPSSPLAGLRQAVAAAQSSVRR</sequence>
<name>A0A1M4XU72_9HYPH</name>
<evidence type="ECO:0000313" key="2">
    <source>
        <dbReference type="Proteomes" id="UP000184485"/>
    </source>
</evidence>
<keyword evidence="2" id="KW-1185">Reference proteome</keyword>